<name>A0ACA9MN73_9GLOM</name>
<feature type="non-terminal residue" evidence="1">
    <location>
        <position position="329"/>
    </location>
</feature>
<dbReference type="Proteomes" id="UP000789702">
    <property type="component" value="Unassembled WGS sequence"/>
</dbReference>
<evidence type="ECO:0000313" key="1">
    <source>
        <dbReference type="EMBL" id="CAG8601224.1"/>
    </source>
</evidence>
<reference evidence="1" key="1">
    <citation type="submission" date="2021-06" db="EMBL/GenBank/DDBJ databases">
        <authorList>
            <person name="Kallberg Y."/>
            <person name="Tangrot J."/>
            <person name="Rosling A."/>
        </authorList>
    </citation>
    <scope>NUCLEOTIDE SEQUENCE</scope>
    <source>
        <strain evidence="1">IL203A</strain>
    </source>
</reference>
<evidence type="ECO:0000313" key="2">
    <source>
        <dbReference type="Proteomes" id="UP000789702"/>
    </source>
</evidence>
<comment type="caution">
    <text evidence="1">The sequence shown here is derived from an EMBL/GenBank/DDBJ whole genome shotgun (WGS) entry which is preliminary data.</text>
</comment>
<dbReference type="EMBL" id="CAJVPU010010017">
    <property type="protein sequence ID" value="CAG8601224.1"/>
    <property type="molecule type" value="Genomic_DNA"/>
</dbReference>
<proteinExistence type="predicted"/>
<accession>A0ACA9MN73</accession>
<protein>
    <submittedName>
        <fullName evidence="1">3177_t:CDS:1</fullName>
    </submittedName>
</protein>
<organism evidence="1 2">
    <name type="scientific">Dentiscutata heterogama</name>
    <dbReference type="NCBI Taxonomy" id="1316150"/>
    <lineage>
        <taxon>Eukaryota</taxon>
        <taxon>Fungi</taxon>
        <taxon>Fungi incertae sedis</taxon>
        <taxon>Mucoromycota</taxon>
        <taxon>Glomeromycotina</taxon>
        <taxon>Glomeromycetes</taxon>
        <taxon>Diversisporales</taxon>
        <taxon>Gigasporaceae</taxon>
        <taxon>Dentiscutata</taxon>
    </lineage>
</organism>
<gene>
    <name evidence="1" type="ORF">DHETER_LOCUS7258</name>
</gene>
<sequence>MNRELYEEKHIDERKYTLIKLNKSVEKWKHLRASSFQRLVVAAAICIFSLGIGCYLYISDKDSIKSSMKRIVSTSVFGAGSTGILVKSLTSLKTLFTKKKDEKIEKNNKENEIFDDALVKKSTNNCPRKLDSHESSPLLFVKALIEHMHIMMLEEVDKSDMNKTDIEINEDMPDLVDDIIKFILLRANNDYHYYHIIKNEYLIGILVIIKLLARYATILHDEFESKSNSNNKGNSINTEATNKIDSESKSDYLSCVRALLGSINACMDAIFQEDERHIRKELKRLDLLKPNLDSKFCISYLGKLDKENYIKKSIDKYFAGRPEAKKTYK</sequence>
<keyword evidence="2" id="KW-1185">Reference proteome</keyword>